<feature type="region of interest" description="Disordered" evidence="2">
    <location>
        <begin position="455"/>
        <end position="474"/>
    </location>
</feature>
<accession>A0A8A4DWW8</accession>
<feature type="region of interest" description="Disordered" evidence="2">
    <location>
        <begin position="162"/>
        <end position="185"/>
    </location>
</feature>
<evidence type="ECO:0000313" key="4">
    <source>
        <dbReference type="EMBL" id="QTB61385.1"/>
    </source>
</evidence>
<feature type="region of interest" description="Disordered" evidence="2">
    <location>
        <begin position="294"/>
        <end position="374"/>
    </location>
</feature>
<dbReference type="Pfam" id="PF13205">
    <property type="entry name" value="Big_5"/>
    <property type="match status" value="1"/>
</dbReference>
<evidence type="ECO:0000256" key="1">
    <source>
        <dbReference type="ARBA" id="ARBA00022729"/>
    </source>
</evidence>
<dbReference type="InterPro" id="IPR038765">
    <property type="entry name" value="Papain-like_cys_pep_sf"/>
</dbReference>
<feature type="region of interest" description="Disordered" evidence="2">
    <location>
        <begin position="228"/>
        <end position="258"/>
    </location>
</feature>
<dbReference type="InterPro" id="IPR032812">
    <property type="entry name" value="SbsA_Ig"/>
</dbReference>
<feature type="compositionally biased region" description="Basic residues" evidence="2">
    <location>
        <begin position="162"/>
        <end position="174"/>
    </location>
</feature>
<keyword evidence="1" id="KW-0732">Signal</keyword>
<sequence>MATARNREPLGARCSVLDAARQRRRRRAVESSSHRVIESSSHRVIESSSHRVIESSICRIHLRSLSIDVHLLSRNDESRFESRFGSSRSSQRAAFDTKRRRLRRTVFDSCSRRRRCAAADSHGTPFRYAAISSTRTAPLAPQFTRGLPRRRAPLAIRRFSGRKERRPNAHRANRAVRESALAEARPRMNARRPAFGLIASHASRRRAVESVRAHFPFMFTLCLAMKHTSNHSDPSGAPSSARRAASDSSRLVRGMRSPQRGGAALALAVASLAGCGGGDSGEPAPREFAPPTVQLAYPTQPNSPVAPAPTAHVSSGHTPPATAPAAMPTASPTATPTASPTATPTASPTATAAASPSAPSTATPNAPPAAPPAVVATRVPPTHAALRRPTIELEFDRAIEPGSVPHIVLRADDGTSVAVGPLSWLSDRRIAFAPRKPLKSNSRYEIMVPAGIRSTTGERSAHPLTSSFDTAPVTPPRGLPNLDGASCFINTALQLAVHSSALDDILSNEAVPPAVRTLLEDYDAASADALDAQLAAAVAALRATPEVPDSGPGQTLEVMQALRMPLYDTSSANNAKNNADAIRHAPPNTKAFFLNSYPPLSYADLPNHDRLVAFDYSTGGHYVAYVKRDGIWYRIDDAQVSAVNEQDLLALPAFNPANGSVSIEIAIYR</sequence>
<evidence type="ECO:0000259" key="3">
    <source>
        <dbReference type="Pfam" id="PF13205"/>
    </source>
</evidence>
<reference evidence="4" key="1">
    <citation type="submission" date="2021-03" db="EMBL/GenBank/DDBJ databases">
        <title>Complete genome of Burkholderia pseudomallei_VBP364.</title>
        <authorList>
            <person name="Balaji V."/>
            <person name="Yamuna B."/>
            <person name="Monisha P."/>
        </authorList>
    </citation>
    <scope>NUCLEOTIDE SEQUENCE</scope>
    <source>
        <strain evidence="4">VBP364</strain>
    </source>
</reference>
<organism evidence="4">
    <name type="scientific">Burkholderia pseudomallei</name>
    <name type="common">Pseudomonas pseudomallei</name>
    <dbReference type="NCBI Taxonomy" id="28450"/>
    <lineage>
        <taxon>Bacteria</taxon>
        <taxon>Pseudomonadati</taxon>
        <taxon>Pseudomonadota</taxon>
        <taxon>Betaproteobacteria</taxon>
        <taxon>Burkholderiales</taxon>
        <taxon>Burkholderiaceae</taxon>
        <taxon>Burkholderia</taxon>
        <taxon>pseudomallei group</taxon>
    </lineage>
</organism>
<gene>
    <name evidence="4" type="primary">tssM</name>
    <name evidence="4" type="ORF">J3D99_26480</name>
</gene>
<feature type="compositionally biased region" description="Low complexity" evidence="2">
    <location>
        <begin position="318"/>
        <end position="364"/>
    </location>
</feature>
<dbReference type="EMBL" id="CP071754">
    <property type="protein sequence ID" value="QTB61385.1"/>
    <property type="molecule type" value="Genomic_DNA"/>
</dbReference>
<proteinExistence type="predicted"/>
<dbReference type="Gene3D" id="3.90.70.10">
    <property type="entry name" value="Cysteine proteinases"/>
    <property type="match status" value="1"/>
</dbReference>
<dbReference type="AlphaFoldDB" id="A0A8A4DWW8"/>
<feature type="compositionally biased region" description="Polar residues" evidence="2">
    <location>
        <begin position="455"/>
        <end position="469"/>
    </location>
</feature>
<feature type="domain" description="SbsA Ig-like" evidence="3">
    <location>
        <begin position="371"/>
        <end position="470"/>
    </location>
</feature>
<name>A0A8A4DWW8_BURPE</name>
<dbReference type="SUPFAM" id="SSF54001">
    <property type="entry name" value="Cysteine proteinases"/>
    <property type="match status" value="1"/>
</dbReference>
<feature type="compositionally biased region" description="Low complexity" evidence="2">
    <location>
        <begin position="232"/>
        <end position="249"/>
    </location>
</feature>
<protein>
    <submittedName>
        <fullName evidence="4">Type VI secretion system protein TssM</fullName>
    </submittedName>
</protein>
<evidence type="ECO:0000256" key="2">
    <source>
        <dbReference type="SAM" id="MobiDB-lite"/>
    </source>
</evidence>